<organism evidence="2 3">
    <name type="scientific">Candidatus Dormiibacter inghamiae</name>
    <dbReference type="NCBI Taxonomy" id="3127013"/>
    <lineage>
        <taxon>Bacteria</taxon>
        <taxon>Bacillati</taxon>
        <taxon>Candidatus Dormiibacterota</taxon>
        <taxon>Candidatus Dormibacteria</taxon>
        <taxon>Candidatus Dormibacterales</taxon>
        <taxon>Candidatus Dormibacteraceae</taxon>
        <taxon>Candidatus Dormiibacter</taxon>
    </lineage>
</organism>
<keyword evidence="1" id="KW-0812">Transmembrane</keyword>
<name>A0A934KAK7_9BACT</name>
<evidence type="ECO:0000313" key="2">
    <source>
        <dbReference type="EMBL" id="MBJ7603612.1"/>
    </source>
</evidence>
<accession>A0A934KAK7</accession>
<comment type="caution">
    <text evidence="2">The sequence shown here is derived from an EMBL/GenBank/DDBJ whole genome shotgun (WGS) entry which is preliminary data.</text>
</comment>
<dbReference type="EMBL" id="JAEKNQ010000040">
    <property type="protein sequence ID" value="MBJ7603612.1"/>
    <property type="molecule type" value="Genomic_DNA"/>
</dbReference>
<evidence type="ECO:0000313" key="3">
    <source>
        <dbReference type="Proteomes" id="UP000620075"/>
    </source>
</evidence>
<keyword evidence="1" id="KW-0472">Membrane</keyword>
<gene>
    <name evidence="2" type="ORF">JF888_10545</name>
</gene>
<dbReference type="RefSeq" id="WP_338179915.1">
    <property type="nucleotide sequence ID" value="NZ_JAEKNQ010000040.1"/>
</dbReference>
<evidence type="ECO:0000256" key="1">
    <source>
        <dbReference type="SAM" id="Phobius"/>
    </source>
</evidence>
<dbReference type="Proteomes" id="UP000620075">
    <property type="component" value="Unassembled WGS sequence"/>
</dbReference>
<proteinExistence type="predicted"/>
<sequence>MVGRGAAGTRLGLLPWIYAAGAIFLLVQASQFLAYCLSPTWRGQQLALLAVHGVPPGQRLGWFLVEAVVPFTLLLAGAVLHALGFYGLRRGRRWGWLSAVIVAAFWCLAVFGIPVLWLLSRPNVRRSYGVD</sequence>
<reference evidence="2 3" key="1">
    <citation type="submission" date="2020-10" db="EMBL/GenBank/DDBJ databases">
        <title>Ca. Dormibacterota MAGs.</title>
        <authorList>
            <person name="Montgomery K."/>
        </authorList>
    </citation>
    <scope>NUCLEOTIDE SEQUENCE [LARGE SCALE GENOMIC DNA]</scope>
    <source>
        <strain evidence="2">SC8811_S16_3</strain>
    </source>
</reference>
<keyword evidence="1" id="KW-1133">Transmembrane helix</keyword>
<dbReference type="AlphaFoldDB" id="A0A934KAK7"/>
<protein>
    <submittedName>
        <fullName evidence="2">Uncharacterized protein</fullName>
    </submittedName>
</protein>
<feature type="transmembrane region" description="Helical" evidence="1">
    <location>
        <begin position="59"/>
        <end position="88"/>
    </location>
</feature>
<feature type="transmembrane region" description="Helical" evidence="1">
    <location>
        <begin position="16"/>
        <end position="38"/>
    </location>
</feature>
<feature type="transmembrane region" description="Helical" evidence="1">
    <location>
        <begin position="94"/>
        <end position="119"/>
    </location>
</feature>